<comment type="caution">
    <text evidence="1">The sequence shown here is derived from an EMBL/GenBank/DDBJ whole genome shotgun (WGS) entry which is preliminary data.</text>
</comment>
<gene>
    <name evidence="1" type="ORF">E5358_04700</name>
</gene>
<name>A0AC61QRW2_9BACT</name>
<dbReference type="Proteomes" id="UP000308886">
    <property type="component" value="Unassembled WGS sequence"/>
</dbReference>
<keyword evidence="2" id="KW-1185">Reference proteome</keyword>
<dbReference type="EMBL" id="SRZC01000006">
    <property type="protein sequence ID" value="TGX82964.1"/>
    <property type="molecule type" value="Genomic_DNA"/>
</dbReference>
<reference evidence="1" key="1">
    <citation type="submission" date="2019-04" db="EMBL/GenBank/DDBJ databases">
        <title>Microbes associate with the intestines of laboratory mice.</title>
        <authorList>
            <person name="Navarre W."/>
            <person name="Wong E."/>
            <person name="Huang K."/>
            <person name="Tropini C."/>
            <person name="Ng K."/>
            <person name="Yu B."/>
        </authorList>
    </citation>
    <scope>NUCLEOTIDE SEQUENCE</scope>
    <source>
        <strain evidence="1">NM73_A23</strain>
    </source>
</reference>
<evidence type="ECO:0000313" key="2">
    <source>
        <dbReference type="Proteomes" id="UP000308886"/>
    </source>
</evidence>
<protein>
    <submittedName>
        <fullName evidence="1">Response regulator transcription factor</fullName>
    </submittedName>
</protein>
<organism evidence="1 2">
    <name type="scientific">Palleniella muris</name>
    <dbReference type="NCBI Taxonomy" id="3038145"/>
    <lineage>
        <taxon>Bacteria</taxon>
        <taxon>Pseudomonadati</taxon>
        <taxon>Bacteroidota</taxon>
        <taxon>Bacteroidia</taxon>
        <taxon>Bacteroidales</taxon>
        <taxon>Prevotellaceae</taxon>
        <taxon>Palleniella</taxon>
    </lineage>
</organism>
<accession>A0AC61QRW2</accession>
<sequence>METKKKILVVDDEEALCDGLGFNLEAEGYQVDMAYSAEEALALNLAAYDLILLDIMMGEISGTQLARIMKSNPATASIPIIFCTAKDTEEDMISGLDLGADDYIMKPYSLKAVLARIRTVLRRTAASVALAKADSDLVSYKGLVLSAKNKTCTVDGTEVKMPKKEFEILLKLISNQGRVFTRADLLNEIWPDEVVVLDRVVDVNITRIRQKIGIYGKNIVTRSGYGYGFIE</sequence>
<proteinExistence type="predicted"/>
<evidence type="ECO:0000313" key="1">
    <source>
        <dbReference type="EMBL" id="TGX82964.1"/>
    </source>
</evidence>